<dbReference type="AlphaFoldDB" id="A0A077P0U8"/>
<reference evidence="1" key="1">
    <citation type="submission" date="2013-07" db="EMBL/GenBank/DDBJ databases">
        <title>Sub-species coevolution in mutualistic symbiosis.</title>
        <authorList>
            <person name="Murfin K."/>
            <person name="Klassen J."/>
            <person name="Lee M."/>
            <person name="Forst S."/>
            <person name="Stock P."/>
            <person name="Goodrich-Blair H."/>
        </authorList>
    </citation>
    <scope>NUCLEOTIDE SEQUENCE [LARGE SCALE GENOMIC DNA]</scope>
    <source>
        <strain evidence="1">Oregonense</strain>
    </source>
</reference>
<organism evidence="1">
    <name type="scientific">Xenorhabdus bovienii str. oregonense</name>
    <dbReference type="NCBI Taxonomy" id="1398202"/>
    <lineage>
        <taxon>Bacteria</taxon>
        <taxon>Pseudomonadati</taxon>
        <taxon>Pseudomonadota</taxon>
        <taxon>Gammaproteobacteria</taxon>
        <taxon>Enterobacterales</taxon>
        <taxon>Morganellaceae</taxon>
        <taxon>Xenorhabdus</taxon>
    </lineage>
</organism>
<name>A0A077P0U8_XENBV</name>
<evidence type="ECO:0000313" key="1">
    <source>
        <dbReference type="EMBL" id="CDH04414.1"/>
    </source>
</evidence>
<dbReference type="HOGENOM" id="CLU_222046_0_0_6"/>
<gene>
    <name evidence="1" type="ORF">XBO1_130004</name>
</gene>
<dbReference type="Proteomes" id="UP000028483">
    <property type="component" value="Unassembled WGS sequence"/>
</dbReference>
<proteinExistence type="predicted"/>
<comment type="caution">
    <text evidence="1">The sequence shown here is derived from an EMBL/GenBank/DDBJ whole genome shotgun (WGS) entry which is preliminary data.</text>
</comment>
<sequence>MIFYIIYFVYDKNNYYAIYDFI</sequence>
<dbReference type="EMBL" id="CBSX010000035">
    <property type="protein sequence ID" value="CDH04414.1"/>
    <property type="molecule type" value="Genomic_DNA"/>
</dbReference>
<protein>
    <submittedName>
        <fullName evidence="1">Uncharacterized protein</fullName>
    </submittedName>
</protein>
<accession>A0A077P0U8</accession>